<protein>
    <recommendedName>
        <fullName evidence="3">F-box domain-containing protein</fullName>
    </recommendedName>
</protein>
<gene>
    <name evidence="1" type="ORF">C8Q71DRAFT_813365</name>
</gene>
<comment type="caution">
    <text evidence="1">The sequence shown here is derived from an EMBL/GenBank/DDBJ whole genome shotgun (WGS) entry which is preliminary data.</text>
</comment>
<keyword evidence="2" id="KW-1185">Reference proteome</keyword>
<sequence>MLLHVPVCAIYSDEYILSSPPLLASLDPLNPQLRLLFLCRRRTKTFSLANVISADSQCIRAPLLKTIPVGSCAREFASLAESLGGIALGQSVCNPLYRDGSSGMTAPEGSPQDAPAPRLPTEVCGRIIDHLAAGLDLFFRNTSTNANPHLLSLQSCALVCRDWYFYTWYHLRRRVHFRDRNDVRSLSRTLRERPRLRGVVEHVIISGHTSDQRSLIQHLGTFAATFAGKLPKFSLMTIEDAEWTVGSIRMEDIGYLATFHLVHTLYIVNVTVPSIAQLARLISALPGLTDLVC</sequence>
<dbReference type="GeneID" id="72006807"/>
<dbReference type="RefSeq" id="XP_047776873.1">
    <property type="nucleotide sequence ID" value="XM_047926075.1"/>
</dbReference>
<evidence type="ECO:0000313" key="2">
    <source>
        <dbReference type="Proteomes" id="UP000814176"/>
    </source>
</evidence>
<organism evidence="1 2">
    <name type="scientific">Rhodofomes roseus</name>
    <dbReference type="NCBI Taxonomy" id="34475"/>
    <lineage>
        <taxon>Eukaryota</taxon>
        <taxon>Fungi</taxon>
        <taxon>Dikarya</taxon>
        <taxon>Basidiomycota</taxon>
        <taxon>Agaricomycotina</taxon>
        <taxon>Agaricomycetes</taxon>
        <taxon>Polyporales</taxon>
        <taxon>Rhodofomes</taxon>
    </lineage>
</organism>
<accession>A0ABQ8KAD5</accession>
<name>A0ABQ8KAD5_9APHY</name>
<dbReference type="EMBL" id="JADCUA010000016">
    <property type="protein sequence ID" value="KAH9834217.1"/>
    <property type="molecule type" value="Genomic_DNA"/>
</dbReference>
<dbReference type="Proteomes" id="UP000814176">
    <property type="component" value="Unassembled WGS sequence"/>
</dbReference>
<evidence type="ECO:0000313" key="1">
    <source>
        <dbReference type="EMBL" id="KAH9834217.1"/>
    </source>
</evidence>
<proteinExistence type="predicted"/>
<feature type="non-terminal residue" evidence="1">
    <location>
        <position position="293"/>
    </location>
</feature>
<evidence type="ECO:0008006" key="3">
    <source>
        <dbReference type="Google" id="ProtNLM"/>
    </source>
</evidence>
<reference evidence="1 2" key="1">
    <citation type="journal article" date="2021" name="Environ. Microbiol.">
        <title>Gene family expansions and transcriptome signatures uncover fungal adaptations to wood decay.</title>
        <authorList>
            <person name="Hage H."/>
            <person name="Miyauchi S."/>
            <person name="Viragh M."/>
            <person name="Drula E."/>
            <person name="Min B."/>
            <person name="Chaduli D."/>
            <person name="Navarro D."/>
            <person name="Favel A."/>
            <person name="Norest M."/>
            <person name="Lesage-Meessen L."/>
            <person name="Balint B."/>
            <person name="Merenyi Z."/>
            <person name="de Eugenio L."/>
            <person name="Morin E."/>
            <person name="Martinez A.T."/>
            <person name="Baldrian P."/>
            <person name="Stursova M."/>
            <person name="Martinez M.J."/>
            <person name="Novotny C."/>
            <person name="Magnuson J.K."/>
            <person name="Spatafora J.W."/>
            <person name="Maurice S."/>
            <person name="Pangilinan J."/>
            <person name="Andreopoulos W."/>
            <person name="LaButti K."/>
            <person name="Hundley H."/>
            <person name="Na H."/>
            <person name="Kuo A."/>
            <person name="Barry K."/>
            <person name="Lipzen A."/>
            <person name="Henrissat B."/>
            <person name="Riley R."/>
            <person name="Ahrendt S."/>
            <person name="Nagy L.G."/>
            <person name="Grigoriev I.V."/>
            <person name="Martin F."/>
            <person name="Rosso M.N."/>
        </authorList>
    </citation>
    <scope>NUCLEOTIDE SEQUENCE [LARGE SCALE GENOMIC DNA]</scope>
    <source>
        <strain evidence="1 2">CIRM-BRFM 1785</strain>
    </source>
</reference>